<comment type="caution">
    <text evidence="2">The sequence shown here is derived from an EMBL/GenBank/DDBJ whole genome shotgun (WGS) entry which is preliminary data.</text>
</comment>
<dbReference type="RefSeq" id="WP_147737282.1">
    <property type="nucleotide sequence ID" value="NZ_SAXX01000023.1"/>
</dbReference>
<evidence type="ECO:0000313" key="2">
    <source>
        <dbReference type="EMBL" id="TXJ30419.1"/>
    </source>
</evidence>
<protein>
    <submittedName>
        <fullName evidence="2">Glycosyltransferase family 2 protein</fullName>
    </submittedName>
</protein>
<evidence type="ECO:0000259" key="1">
    <source>
        <dbReference type="Pfam" id="PF00535"/>
    </source>
</evidence>
<organism evidence="2 3">
    <name type="scientific">Brachyspira aalborgi</name>
    <dbReference type="NCBI Taxonomy" id="29522"/>
    <lineage>
        <taxon>Bacteria</taxon>
        <taxon>Pseudomonadati</taxon>
        <taxon>Spirochaetota</taxon>
        <taxon>Spirochaetia</taxon>
        <taxon>Brachyspirales</taxon>
        <taxon>Brachyspiraceae</taxon>
        <taxon>Brachyspira</taxon>
    </lineage>
</organism>
<dbReference type="AlphaFoldDB" id="A0A5C8DXP9"/>
<dbReference type="InterPro" id="IPR001173">
    <property type="entry name" value="Glyco_trans_2-like"/>
</dbReference>
<dbReference type="Gene3D" id="3.90.550.10">
    <property type="entry name" value="Spore Coat Polysaccharide Biosynthesis Protein SpsA, Chain A"/>
    <property type="match status" value="1"/>
</dbReference>
<accession>A0A5C8DXP9</accession>
<gene>
    <name evidence="2" type="ORF">EPJ69_10145</name>
</gene>
<dbReference type="InterPro" id="IPR029044">
    <property type="entry name" value="Nucleotide-diphossugar_trans"/>
</dbReference>
<dbReference type="GO" id="GO:0016758">
    <property type="term" value="F:hexosyltransferase activity"/>
    <property type="evidence" value="ECO:0007669"/>
    <property type="project" value="UniProtKB-ARBA"/>
</dbReference>
<keyword evidence="2" id="KW-0808">Transferase</keyword>
<dbReference type="Proteomes" id="UP000324707">
    <property type="component" value="Unassembled WGS sequence"/>
</dbReference>
<dbReference type="Pfam" id="PF00535">
    <property type="entry name" value="Glycos_transf_2"/>
    <property type="match status" value="1"/>
</dbReference>
<reference evidence="2 3" key="1">
    <citation type="journal article" date="1992" name="Lakartidningen">
        <title>[Penicillin V and not amoxicillin is the first choice preparation in acute otitis].</title>
        <authorList>
            <person name="Kamme C."/>
            <person name="Lundgren K."/>
            <person name="Prellner K."/>
        </authorList>
    </citation>
    <scope>NUCLEOTIDE SEQUENCE [LARGE SCALE GENOMIC DNA]</scope>
    <source>
        <strain evidence="2 3">PC5538III-lc</strain>
    </source>
</reference>
<feature type="domain" description="Glycosyltransferase 2-like" evidence="1">
    <location>
        <begin position="5"/>
        <end position="115"/>
    </location>
</feature>
<sequence length="389" mass="45866">MPLISIIVPVYNTEKYLRRCLDSLVNQTFNDIEIIIVNDCSQGNCKEIIEEYQKKDNRIKYIEHSENKGTLIARKTGSIEAEGDYITYVDSDDELDINTCKELHKIVSKEDYDFIRFGTKINSQYDVEGLILRLSPENDISVGKYPFIKLLETILNHNVWGGGVKKEIVKKSIPYIPDIRLNNAEDLLQCAITLYFCKTYKILNKKLYIYNYDVGASPKVDDLEINKYKFLCETVKISLDEIYNFLCKLNIEKIYGYSFSKLCYHHYNYLNQVKDKDYKNILSDTFSKDFIEGYEAFKEISDYNGIYYNFFKSLDGKLTPYFFSIIKYCKIKVLRLFGIQILLENKKYYKEPVFIAFNNLLNNIFSIKIDKKYFVLKILFIRIAFKKKI</sequence>
<evidence type="ECO:0000313" key="3">
    <source>
        <dbReference type="Proteomes" id="UP000324707"/>
    </source>
</evidence>
<dbReference type="SUPFAM" id="SSF53448">
    <property type="entry name" value="Nucleotide-diphospho-sugar transferases"/>
    <property type="match status" value="1"/>
</dbReference>
<proteinExistence type="predicted"/>
<dbReference type="PANTHER" id="PTHR22916">
    <property type="entry name" value="GLYCOSYLTRANSFERASE"/>
    <property type="match status" value="1"/>
</dbReference>
<dbReference type="EMBL" id="SAXX01000023">
    <property type="protein sequence ID" value="TXJ30419.1"/>
    <property type="molecule type" value="Genomic_DNA"/>
</dbReference>
<dbReference type="PANTHER" id="PTHR22916:SF3">
    <property type="entry name" value="UDP-GLCNAC:BETAGAL BETA-1,3-N-ACETYLGLUCOSAMINYLTRANSFERASE-LIKE PROTEIN 1"/>
    <property type="match status" value="1"/>
</dbReference>
<name>A0A5C8DXP9_9SPIR</name>
<dbReference type="CDD" id="cd00761">
    <property type="entry name" value="Glyco_tranf_GTA_type"/>
    <property type="match status" value="1"/>
</dbReference>